<evidence type="ECO:0000259" key="8">
    <source>
        <dbReference type="Pfam" id="PF00814"/>
    </source>
</evidence>
<evidence type="ECO:0000256" key="2">
    <source>
        <dbReference type="ARBA" id="ARBA00022694"/>
    </source>
</evidence>
<evidence type="ECO:0000256" key="7">
    <source>
        <dbReference type="HAMAP-Rule" id="MF_01445"/>
    </source>
</evidence>
<dbReference type="PANTHER" id="PTHR11735">
    <property type="entry name" value="TRNA N6-ADENOSINE THREONYLCARBAMOYLTRANSFERASE"/>
    <property type="match status" value="1"/>
</dbReference>
<dbReference type="CDD" id="cd24133">
    <property type="entry name" value="ASKHA_NBD_TsaD_bac"/>
    <property type="match status" value="1"/>
</dbReference>
<feature type="binding site" evidence="7">
    <location>
        <position position="168"/>
    </location>
    <ligand>
        <name>substrate</name>
    </ligand>
</feature>
<protein>
    <recommendedName>
        <fullName evidence="7">tRNA N6-adenosine threonylcarbamoyltransferase</fullName>
        <ecNumber evidence="7">2.3.1.234</ecNumber>
    </recommendedName>
    <alternativeName>
        <fullName evidence="7">N6-L-threonylcarbamoyladenine synthase</fullName>
        <shortName evidence="7">t(6)A synthase</shortName>
    </alternativeName>
    <alternativeName>
        <fullName evidence="7">t(6)A37 threonylcarbamoyladenosine biosynthesis protein TsaD</fullName>
    </alternativeName>
    <alternativeName>
        <fullName evidence="7">tRNA threonylcarbamoyladenosine biosynthesis protein TsaD</fullName>
    </alternativeName>
</protein>
<feature type="binding site" evidence="7">
    <location>
        <position position="111"/>
    </location>
    <ligand>
        <name>Fe cation</name>
        <dbReference type="ChEBI" id="CHEBI:24875"/>
    </ligand>
</feature>
<keyword evidence="10" id="KW-1185">Reference proteome</keyword>
<feature type="binding site" evidence="7">
    <location>
        <position position="271"/>
    </location>
    <ligand>
        <name>substrate</name>
    </ligand>
</feature>
<feature type="binding site" evidence="7">
    <location>
        <position position="115"/>
    </location>
    <ligand>
        <name>Fe cation</name>
        <dbReference type="ChEBI" id="CHEBI:24875"/>
    </ligand>
</feature>
<organism evidence="9 10">
    <name type="scientific">Thermotomaculum hydrothermale</name>
    <dbReference type="NCBI Taxonomy" id="981385"/>
    <lineage>
        <taxon>Bacteria</taxon>
        <taxon>Pseudomonadati</taxon>
        <taxon>Acidobacteriota</taxon>
        <taxon>Holophagae</taxon>
        <taxon>Thermotomaculales</taxon>
        <taxon>Thermotomaculaceae</taxon>
        <taxon>Thermotomaculum</taxon>
    </lineage>
</organism>
<dbReference type="InterPro" id="IPR017861">
    <property type="entry name" value="KAE1/TsaD"/>
</dbReference>
<dbReference type="EC" id="2.3.1.234" evidence="7"/>
<dbReference type="InterPro" id="IPR022450">
    <property type="entry name" value="TsaD"/>
</dbReference>
<keyword evidence="5 7" id="KW-0012">Acyltransferase</keyword>
<proteinExistence type="inferred from homology"/>
<gene>
    <name evidence="7 9" type="primary">tsaD</name>
    <name evidence="9" type="ORF">TTHT_0220</name>
</gene>
<dbReference type="InterPro" id="IPR000905">
    <property type="entry name" value="Gcp-like_dom"/>
</dbReference>
<dbReference type="KEGG" id="thyd:TTHT_0220"/>
<keyword evidence="7" id="KW-0963">Cytoplasm</keyword>
<feature type="binding site" evidence="7">
    <location>
        <begin position="135"/>
        <end position="139"/>
    </location>
    <ligand>
        <name>substrate</name>
    </ligand>
</feature>
<dbReference type="GO" id="GO:0005737">
    <property type="term" value="C:cytoplasm"/>
    <property type="evidence" value="ECO:0007669"/>
    <property type="project" value="UniProtKB-SubCell"/>
</dbReference>
<dbReference type="PRINTS" id="PR00789">
    <property type="entry name" value="OSIALOPTASE"/>
</dbReference>
<comment type="function">
    <text evidence="7">Required for the formation of a threonylcarbamoyl group on adenosine at position 37 (t(6)A37) in tRNAs that read codons beginning with adenine. Is involved in the transfer of the threonylcarbamoyl moiety of threonylcarbamoyl-AMP (TC-AMP) to the N6 group of A37, together with TsaE and TsaB. TsaD likely plays a direct catalytic role in this reaction.</text>
</comment>
<dbReference type="GO" id="GO:0002949">
    <property type="term" value="P:tRNA threonylcarbamoyladenosine modification"/>
    <property type="evidence" value="ECO:0007669"/>
    <property type="project" value="UniProtKB-UniRule"/>
</dbReference>
<reference evidence="9 10" key="1">
    <citation type="journal article" date="2012" name="Extremophiles">
        <title>Thermotomaculum hydrothermale gen. nov., sp. nov., a novel heterotrophic thermophile within the phylum Acidobacteria from a deep-sea hydrothermal vent chimney in the Southern Okinawa Trough.</title>
        <authorList>
            <person name="Izumi H."/>
            <person name="Nunoura T."/>
            <person name="Miyazaki M."/>
            <person name="Mino S."/>
            <person name="Toki T."/>
            <person name="Takai K."/>
            <person name="Sako Y."/>
            <person name="Sawabe T."/>
            <person name="Nakagawa S."/>
        </authorList>
    </citation>
    <scope>NUCLEOTIDE SEQUENCE [LARGE SCALE GENOMIC DNA]</scope>
    <source>
        <strain evidence="9 10">AC55</strain>
    </source>
</reference>
<name>A0A7R6SXJ1_9BACT</name>
<keyword evidence="1 7" id="KW-0808">Transferase</keyword>
<dbReference type="GO" id="GO:0061711">
    <property type="term" value="F:tRNA N(6)-L-threonylcarbamoyladenine synthase activity"/>
    <property type="evidence" value="ECO:0007669"/>
    <property type="project" value="UniProtKB-EC"/>
</dbReference>
<dbReference type="Proteomes" id="UP000595564">
    <property type="component" value="Chromosome"/>
</dbReference>
<dbReference type="Pfam" id="PF00814">
    <property type="entry name" value="TsaD"/>
    <property type="match status" value="1"/>
</dbReference>
<evidence type="ECO:0000256" key="5">
    <source>
        <dbReference type="ARBA" id="ARBA00023315"/>
    </source>
</evidence>
<dbReference type="HAMAP" id="MF_01445">
    <property type="entry name" value="TsaD"/>
    <property type="match status" value="1"/>
</dbReference>
<evidence type="ECO:0000313" key="9">
    <source>
        <dbReference type="EMBL" id="BBB31844.1"/>
    </source>
</evidence>
<dbReference type="PANTHER" id="PTHR11735:SF6">
    <property type="entry name" value="TRNA N6-ADENOSINE THREONYLCARBAMOYLTRANSFERASE, MITOCHONDRIAL"/>
    <property type="match status" value="1"/>
</dbReference>
<dbReference type="EMBL" id="AP017470">
    <property type="protein sequence ID" value="BBB31844.1"/>
    <property type="molecule type" value="Genomic_DNA"/>
</dbReference>
<evidence type="ECO:0000256" key="3">
    <source>
        <dbReference type="ARBA" id="ARBA00022723"/>
    </source>
</evidence>
<keyword evidence="4 7" id="KW-0408">Iron</keyword>
<comment type="subcellular location">
    <subcellularLocation>
        <location evidence="7">Cytoplasm</location>
    </subcellularLocation>
</comment>
<dbReference type="RefSeq" id="WP_201328178.1">
    <property type="nucleotide sequence ID" value="NZ_AP017470.1"/>
</dbReference>
<accession>A0A7R6SXJ1</accession>
<sequence length="325" mass="35744">MIVLGIETSCDDTSVAVVRNGREVLSSIVSSQIKVHAPYGGVVPELASREHIKNLPIVFQTALREAKVSVNDIDLIGVTVGPGLLGALLVGVSFAKGLSFASNIPFVALNHIECHIQSAFIEYGEKIELPAMAFVVSGGHTHLFYLNEKKEIKLLAKTRDDAVGEAFDKFAKMLNLGYPGGPIIDKLAQRGEPTYKLPIPKMSDGSDDMSFSGIKTFLLRTIEKEKEDLNIENLAASFQKTVADILIKKIKRFEREFPAKSILLTGGVSANSYLRKRFKDEFGEKFFVPSPKFSTDNAAMVASLAFERKGQKAELHQECFPTLFF</sequence>
<evidence type="ECO:0000313" key="10">
    <source>
        <dbReference type="Proteomes" id="UP000595564"/>
    </source>
</evidence>
<comment type="similarity">
    <text evidence="7">Belongs to the KAE1 / TsaD family.</text>
</comment>
<evidence type="ECO:0000256" key="1">
    <source>
        <dbReference type="ARBA" id="ARBA00022679"/>
    </source>
</evidence>
<keyword evidence="3 7" id="KW-0479">Metal-binding</keyword>
<dbReference type="SUPFAM" id="SSF53067">
    <property type="entry name" value="Actin-like ATPase domain"/>
    <property type="match status" value="1"/>
</dbReference>
<evidence type="ECO:0000256" key="4">
    <source>
        <dbReference type="ARBA" id="ARBA00023004"/>
    </source>
</evidence>
<feature type="binding site" evidence="7">
    <location>
        <position position="185"/>
    </location>
    <ligand>
        <name>substrate</name>
    </ligand>
</feature>
<dbReference type="Gene3D" id="3.30.420.40">
    <property type="match status" value="2"/>
</dbReference>
<feature type="binding site" evidence="7">
    <location>
        <position position="181"/>
    </location>
    <ligand>
        <name>substrate</name>
    </ligand>
</feature>
<evidence type="ECO:0000256" key="6">
    <source>
        <dbReference type="ARBA" id="ARBA00048117"/>
    </source>
</evidence>
<comment type="catalytic activity">
    <reaction evidence="6 7">
        <text>L-threonylcarbamoyladenylate + adenosine(37) in tRNA = N(6)-L-threonylcarbamoyladenosine(37) in tRNA + AMP + H(+)</text>
        <dbReference type="Rhea" id="RHEA:37059"/>
        <dbReference type="Rhea" id="RHEA-COMP:10162"/>
        <dbReference type="Rhea" id="RHEA-COMP:10163"/>
        <dbReference type="ChEBI" id="CHEBI:15378"/>
        <dbReference type="ChEBI" id="CHEBI:73682"/>
        <dbReference type="ChEBI" id="CHEBI:74411"/>
        <dbReference type="ChEBI" id="CHEBI:74418"/>
        <dbReference type="ChEBI" id="CHEBI:456215"/>
        <dbReference type="EC" id="2.3.1.234"/>
    </reaction>
</comment>
<comment type="cofactor">
    <cofactor evidence="7">
        <name>Fe(2+)</name>
        <dbReference type="ChEBI" id="CHEBI:29033"/>
    </cofactor>
    <text evidence="7">Binds 1 Fe(2+) ion per subunit.</text>
</comment>
<dbReference type="AlphaFoldDB" id="A0A7R6SXJ1"/>
<feature type="domain" description="Gcp-like" evidence="8">
    <location>
        <begin position="23"/>
        <end position="302"/>
    </location>
</feature>
<dbReference type="InterPro" id="IPR043129">
    <property type="entry name" value="ATPase_NBD"/>
</dbReference>
<dbReference type="GO" id="GO:0005506">
    <property type="term" value="F:iron ion binding"/>
    <property type="evidence" value="ECO:0007669"/>
    <property type="project" value="UniProtKB-UniRule"/>
</dbReference>
<dbReference type="NCBIfam" id="TIGR00329">
    <property type="entry name" value="gcp_kae1"/>
    <property type="match status" value="1"/>
</dbReference>
<dbReference type="NCBIfam" id="TIGR03723">
    <property type="entry name" value="T6A_TsaD_YgjD"/>
    <property type="match status" value="1"/>
</dbReference>
<feature type="binding site" evidence="7">
    <location>
        <position position="296"/>
    </location>
    <ligand>
        <name>Fe cation</name>
        <dbReference type="ChEBI" id="CHEBI:24875"/>
    </ligand>
</feature>
<dbReference type="FunFam" id="3.30.420.40:FF:000012">
    <property type="entry name" value="tRNA N6-adenosine threonylcarbamoyltransferase"/>
    <property type="match status" value="1"/>
</dbReference>
<keyword evidence="2 7" id="KW-0819">tRNA processing</keyword>